<keyword evidence="1" id="KW-0812">Transmembrane</keyword>
<feature type="transmembrane region" description="Helical" evidence="1">
    <location>
        <begin position="64"/>
        <end position="92"/>
    </location>
</feature>
<sequence length="156" mass="17172">MGFRLKTSVEELEKLESSGDSKRLSREASVDSFTSVIFPWRAIPQRPRQVAGNQAGREINPSGYFLCMASVMLLTTGIGICAATLWATIYAIPYMHLIDGAMPFGNNVFSFCAGILSIPCCWIACTSHDSKKNYTFLPLVFSVQLNLVFGTGFLSR</sequence>
<dbReference type="Proteomes" id="UP000801492">
    <property type="component" value="Unassembled WGS sequence"/>
</dbReference>
<keyword evidence="3" id="KW-1185">Reference proteome</keyword>
<evidence type="ECO:0000313" key="2">
    <source>
        <dbReference type="EMBL" id="KAF2880975.1"/>
    </source>
</evidence>
<feature type="transmembrane region" description="Helical" evidence="1">
    <location>
        <begin position="136"/>
        <end position="154"/>
    </location>
</feature>
<organism evidence="2 3">
    <name type="scientific">Ignelater luminosus</name>
    <name type="common">Cucubano</name>
    <name type="synonym">Pyrophorus luminosus</name>
    <dbReference type="NCBI Taxonomy" id="2038154"/>
    <lineage>
        <taxon>Eukaryota</taxon>
        <taxon>Metazoa</taxon>
        <taxon>Ecdysozoa</taxon>
        <taxon>Arthropoda</taxon>
        <taxon>Hexapoda</taxon>
        <taxon>Insecta</taxon>
        <taxon>Pterygota</taxon>
        <taxon>Neoptera</taxon>
        <taxon>Endopterygota</taxon>
        <taxon>Coleoptera</taxon>
        <taxon>Polyphaga</taxon>
        <taxon>Elateriformia</taxon>
        <taxon>Elateroidea</taxon>
        <taxon>Elateridae</taxon>
        <taxon>Agrypninae</taxon>
        <taxon>Pyrophorini</taxon>
        <taxon>Ignelater</taxon>
    </lineage>
</organism>
<accession>A0A8K0CC54</accession>
<feature type="transmembrane region" description="Helical" evidence="1">
    <location>
        <begin position="104"/>
        <end position="124"/>
    </location>
</feature>
<reference evidence="2" key="1">
    <citation type="submission" date="2019-08" db="EMBL/GenBank/DDBJ databases">
        <title>The genome of the North American firefly Photinus pyralis.</title>
        <authorList>
            <consortium name="Photinus pyralis genome working group"/>
            <person name="Fallon T.R."/>
            <person name="Sander Lower S.E."/>
            <person name="Weng J.-K."/>
        </authorList>
    </citation>
    <scope>NUCLEOTIDE SEQUENCE</scope>
    <source>
        <strain evidence="2">TRF0915ILg1</strain>
        <tissue evidence="2">Whole body</tissue>
    </source>
</reference>
<dbReference type="EMBL" id="VTPC01090880">
    <property type="protein sequence ID" value="KAF2880975.1"/>
    <property type="molecule type" value="Genomic_DNA"/>
</dbReference>
<dbReference type="AlphaFoldDB" id="A0A8K0CC54"/>
<keyword evidence="1" id="KW-0472">Membrane</keyword>
<proteinExistence type="predicted"/>
<keyword evidence="1" id="KW-1133">Transmembrane helix</keyword>
<protein>
    <submittedName>
        <fullName evidence="2">Uncharacterized protein</fullName>
    </submittedName>
</protein>
<gene>
    <name evidence="2" type="ORF">ILUMI_25191</name>
</gene>
<evidence type="ECO:0000256" key="1">
    <source>
        <dbReference type="SAM" id="Phobius"/>
    </source>
</evidence>
<comment type="caution">
    <text evidence="2">The sequence shown here is derived from an EMBL/GenBank/DDBJ whole genome shotgun (WGS) entry which is preliminary data.</text>
</comment>
<name>A0A8K0CC54_IGNLU</name>
<evidence type="ECO:0000313" key="3">
    <source>
        <dbReference type="Proteomes" id="UP000801492"/>
    </source>
</evidence>
<dbReference type="OrthoDB" id="6700342at2759"/>